<feature type="non-terminal residue" evidence="1">
    <location>
        <position position="139"/>
    </location>
</feature>
<dbReference type="EMBL" id="JAUQSX010000016">
    <property type="protein sequence ID" value="MDO7849306.1"/>
    <property type="molecule type" value="Genomic_DNA"/>
</dbReference>
<protein>
    <submittedName>
        <fullName evidence="1">Uncharacterized protein</fullName>
    </submittedName>
</protein>
<organism evidence="1 2">
    <name type="scientific">Hymenobacter mellowenesis</name>
    <dbReference type="NCBI Taxonomy" id="3063995"/>
    <lineage>
        <taxon>Bacteria</taxon>
        <taxon>Pseudomonadati</taxon>
        <taxon>Bacteroidota</taxon>
        <taxon>Cytophagia</taxon>
        <taxon>Cytophagales</taxon>
        <taxon>Hymenobacteraceae</taxon>
        <taxon>Hymenobacter</taxon>
    </lineage>
</organism>
<gene>
    <name evidence="1" type="ORF">Q5H92_23280</name>
</gene>
<sequence length="139" mass="14508">MIKTISNIILLVGWVLGVGSPTIVFAQEPGPARRVTLDVSAFRQQLAATPGASARRGPAPTFRLSLPTLRGVRPFVLTESFVLPADDAAARQRIRTFIGAEEGAPGHRVSVELTPRALTAQVLAGAESASLRPAADGSG</sequence>
<reference evidence="1" key="1">
    <citation type="submission" date="2023-07" db="EMBL/GenBank/DDBJ databases">
        <authorList>
            <person name="Kim M.K."/>
        </authorList>
    </citation>
    <scope>NUCLEOTIDE SEQUENCE</scope>
    <source>
        <strain evidence="1">M29</strain>
    </source>
</reference>
<dbReference type="Proteomes" id="UP001167796">
    <property type="component" value="Unassembled WGS sequence"/>
</dbReference>
<evidence type="ECO:0000313" key="1">
    <source>
        <dbReference type="EMBL" id="MDO7849306.1"/>
    </source>
</evidence>
<keyword evidence="2" id="KW-1185">Reference proteome</keyword>
<comment type="caution">
    <text evidence="1">The sequence shown here is derived from an EMBL/GenBank/DDBJ whole genome shotgun (WGS) entry which is preliminary data.</text>
</comment>
<proteinExistence type="predicted"/>
<accession>A0ABT9AJV0</accession>
<evidence type="ECO:0000313" key="2">
    <source>
        <dbReference type="Proteomes" id="UP001167796"/>
    </source>
</evidence>
<dbReference type="RefSeq" id="WP_305013974.1">
    <property type="nucleotide sequence ID" value="NZ_JAUQSX010000016.1"/>
</dbReference>
<name>A0ABT9AJV0_9BACT</name>